<dbReference type="GeneID" id="54780400"/>
<accession>A0A642UXR6</accession>
<name>A0A642UXR6_DIURU</name>
<dbReference type="AlphaFoldDB" id="A0A642UXR6"/>
<evidence type="ECO:0000256" key="1">
    <source>
        <dbReference type="SAM" id="MobiDB-lite"/>
    </source>
</evidence>
<sequence>MPPNVSESEATPLQTETQNNASYGKVNQQYVTVDEFNAFKAEIEEKLRQSNNELKTVHKELDHESHDRDHSQLYKVRFTPK</sequence>
<keyword evidence="3" id="KW-1185">Reference proteome</keyword>
<protein>
    <submittedName>
        <fullName evidence="2">Uncharacterized protein</fullName>
    </submittedName>
</protein>
<dbReference type="RefSeq" id="XP_034013426.1">
    <property type="nucleotide sequence ID" value="XM_034154324.1"/>
</dbReference>
<feature type="region of interest" description="Disordered" evidence="1">
    <location>
        <begin position="55"/>
        <end position="81"/>
    </location>
</feature>
<feature type="compositionally biased region" description="Basic and acidic residues" evidence="1">
    <location>
        <begin position="55"/>
        <end position="72"/>
    </location>
</feature>
<dbReference type="Proteomes" id="UP000449547">
    <property type="component" value="Unassembled WGS sequence"/>
</dbReference>
<feature type="region of interest" description="Disordered" evidence="1">
    <location>
        <begin position="1"/>
        <end position="25"/>
    </location>
</feature>
<comment type="caution">
    <text evidence="2">The sequence shown here is derived from an EMBL/GenBank/DDBJ whole genome shotgun (WGS) entry which is preliminary data.</text>
</comment>
<reference evidence="2 3" key="1">
    <citation type="submission" date="2019-07" db="EMBL/GenBank/DDBJ databases">
        <title>Genome assembly of two rare yeast pathogens: Diutina rugosa and Trichomonascus ciferrii.</title>
        <authorList>
            <person name="Mixao V."/>
            <person name="Saus E."/>
            <person name="Hansen A."/>
            <person name="Lass-Flor C."/>
            <person name="Gabaldon T."/>
        </authorList>
    </citation>
    <scope>NUCLEOTIDE SEQUENCE [LARGE SCALE GENOMIC DNA]</scope>
    <source>
        <strain evidence="2 3">CBS 613</strain>
    </source>
</reference>
<gene>
    <name evidence="2" type="ORF">DIURU_001747</name>
</gene>
<organism evidence="2 3">
    <name type="scientific">Diutina rugosa</name>
    <name type="common">Yeast</name>
    <name type="synonym">Candida rugosa</name>
    <dbReference type="NCBI Taxonomy" id="5481"/>
    <lineage>
        <taxon>Eukaryota</taxon>
        <taxon>Fungi</taxon>
        <taxon>Dikarya</taxon>
        <taxon>Ascomycota</taxon>
        <taxon>Saccharomycotina</taxon>
        <taxon>Pichiomycetes</taxon>
        <taxon>Debaryomycetaceae</taxon>
        <taxon>Diutina</taxon>
    </lineage>
</organism>
<evidence type="ECO:0000313" key="3">
    <source>
        <dbReference type="Proteomes" id="UP000449547"/>
    </source>
</evidence>
<dbReference type="EMBL" id="SWFT01000051">
    <property type="protein sequence ID" value="KAA8904911.1"/>
    <property type="molecule type" value="Genomic_DNA"/>
</dbReference>
<proteinExistence type="predicted"/>
<evidence type="ECO:0000313" key="2">
    <source>
        <dbReference type="EMBL" id="KAA8904911.1"/>
    </source>
</evidence>
<dbReference type="VEuPathDB" id="FungiDB:DIURU_001747"/>